<dbReference type="PANTHER" id="PTHR24012">
    <property type="entry name" value="RNA BINDING PROTEIN"/>
    <property type="match status" value="1"/>
</dbReference>
<keyword evidence="1" id="KW-0677">Repeat</keyword>
<feature type="compositionally biased region" description="Polar residues" evidence="6">
    <location>
        <begin position="176"/>
        <end position="189"/>
    </location>
</feature>
<feature type="domain" description="RRM" evidence="7">
    <location>
        <begin position="348"/>
        <end position="427"/>
    </location>
</feature>
<dbReference type="InterPro" id="IPR012677">
    <property type="entry name" value="Nucleotide-bd_a/b_plait_sf"/>
</dbReference>
<keyword evidence="9" id="KW-1185">Reference proteome</keyword>
<dbReference type="AlphaFoldDB" id="A0A1B0FC96"/>
<feature type="compositionally biased region" description="Low complexity" evidence="6">
    <location>
        <begin position="190"/>
        <end position="232"/>
    </location>
</feature>
<evidence type="ECO:0000256" key="3">
    <source>
        <dbReference type="ARBA" id="ARBA00037469"/>
    </source>
</evidence>
<proteinExistence type="predicted"/>
<dbReference type="FunFam" id="3.30.70.330:FF:000012">
    <property type="entry name" value="RNA-binding motif, single-stranded-interacting protein 3 isoform 1"/>
    <property type="match status" value="1"/>
</dbReference>
<dbReference type="Pfam" id="PF00076">
    <property type="entry name" value="RRM_1"/>
    <property type="match status" value="2"/>
</dbReference>
<reference evidence="8" key="1">
    <citation type="submission" date="2020-05" db="UniProtKB">
        <authorList>
            <consortium name="EnsemblMetazoa"/>
        </authorList>
    </citation>
    <scope>IDENTIFICATION</scope>
    <source>
        <strain evidence="8">Yale</strain>
    </source>
</reference>
<dbReference type="PROSITE" id="PS50102">
    <property type="entry name" value="RRM"/>
    <property type="match status" value="2"/>
</dbReference>
<dbReference type="InterPro" id="IPR035979">
    <property type="entry name" value="RBD_domain_sf"/>
</dbReference>
<dbReference type="VEuPathDB" id="VectorBase:GMOY001191"/>
<dbReference type="FunFam" id="3.30.70.330:FF:000169">
    <property type="entry name" value="protein alan shepard isoform X4"/>
    <property type="match status" value="1"/>
</dbReference>
<feature type="region of interest" description="Disordered" evidence="6">
    <location>
        <begin position="458"/>
        <end position="478"/>
    </location>
</feature>
<dbReference type="EMBL" id="CCAG010008814">
    <property type="status" value="NOT_ANNOTATED_CDS"/>
    <property type="molecule type" value="Genomic_DNA"/>
</dbReference>
<dbReference type="CDD" id="cd12244">
    <property type="entry name" value="RRM2_MSSP"/>
    <property type="match status" value="1"/>
</dbReference>
<evidence type="ECO:0000256" key="2">
    <source>
        <dbReference type="ARBA" id="ARBA00022884"/>
    </source>
</evidence>
<evidence type="ECO:0000259" key="7">
    <source>
        <dbReference type="PROSITE" id="PS50102"/>
    </source>
</evidence>
<dbReference type="GO" id="GO:0003723">
    <property type="term" value="F:RNA binding"/>
    <property type="evidence" value="ECO:0007669"/>
    <property type="project" value="UniProtKB-UniRule"/>
</dbReference>
<keyword evidence="2 5" id="KW-0694">RNA-binding</keyword>
<dbReference type="GO" id="GO:1990904">
    <property type="term" value="C:ribonucleoprotein complex"/>
    <property type="evidence" value="ECO:0007669"/>
    <property type="project" value="InterPro"/>
</dbReference>
<dbReference type="SMART" id="SM00360">
    <property type="entry name" value="RRM"/>
    <property type="match status" value="2"/>
</dbReference>
<dbReference type="EnsemblMetazoa" id="GMOY001191-RA">
    <property type="protein sequence ID" value="GMOY001191-PA"/>
    <property type="gene ID" value="GMOY001191"/>
</dbReference>
<sequence length="672" mass="72783">MNIQTAPFLGPTQPPFRFNGPHTLTMSHATAMHQQPSWFAAGANNGGTTVGGSVSLGGGSGGGGGGGSNAGGGGGGGGSGAVTGGVGFIPNTNAITTTPIKGKRSPFLNPTSNAALIFNSTNHNNHNVKQQQPAYSQSHSQIVNNPATTASLGQNFSNIPSVSASNAHLITSATIQPHNTMGPTNLNGTQQSVLPQQQQQQQQQQLQQLPQQQQHTQQQQQSQTPQLQLQQQHHQHQHHSSDQHHHPPQQGTEQLSKTNVYIRGLPEGTTDKDLVILCSEYGNIISAKAIFDKTTKKCKGYGFVDFETPAYADNAVKALQAKGIKAQMAKVGVWVLLRPAIQQEQDPTNLYITNLPPYFKETDLEKMLSKYGHVVSTKILFDAQMNSRGVGFARMESREKCEQIIQILHGTTIPGANEPLAVKFADSCSSAKKNLLKSRDPNARSRLDISTATGMESIAVTPDPGSQQNGTTTTTAYTRFGTPQIGSYPLASSPWIPGYMMTTTQPTTTGFENQYLQLASSPQHLSMSPYKPADMVNPLQAQNFYLNGSEPVMPYGAMFPPMGPLQYISPTYPYYAPAPPIIPTIPLTDSTDQSLSTAASPNGNAYTQFLHPLAPNMQPFSLKSLKNEFRFLQLLLNCETRKKKNEKLRNEEKRNLCAFEEPTNDVYVTSVQ</sequence>
<evidence type="ECO:0000256" key="6">
    <source>
        <dbReference type="SAM" id="MobiDB-lite"/>
    </source>
</evidence>
<dbReference type="PRINTS" id="PR00961">
    <property type="entry name" value="HUDSXLRNA"/>
</dbReference>
<evidence type="ECO:0000256" key="1">
    <source>
        <dbReference type="ARBA" id="ARBA00022737"/>
    </source>
</evidence>
<evidence type="ECO:0000256" key="5">
    <source>
        <dbReference type="PROSITE-ProRule" id="PRU00176"/>
    </source>
</evidence>
<feature type="region of interest" description="Disordered" evidence="6">
    <location>
        <begin position="176"/>
        <end position="254"/>
    </location>
</feature>
<dbReference type="EMBL" id="CCAG010008816">
    <property type="status" value="NOT_ANNOTATED_CDS"/>
    <property type="molecule type" value="Genomic_DNA"/>
</dbReference>
<dbReference type="Proteomes" id="UP000092444">
    <property type="component" value="Unassembled WGS sequence"/>
</dbReference>
<dbReference type="SUPFAM" id="SSF54928">
    <property type="entry name" value="RNA-binding domain, RBD"/>
    <property type="match status" value="2"/>
</dbReference>
<protein>
    <recommendedName>
        <fullName evidence="4">Protein alan shepard</fullName>
    </recommendedName>
</protein>
<comment type="function">
    <text evidence="3">Has a role in the perception of gravity.</text>
</comment>
<accession>A0A1B0FC96</accession>
<dbReference type="InterPro" id="IPR002343">
    <property type="entry name" value="Hud_Sxl_RNA"/>
</dbReference>
<dbReference type="EMBL" id="CCAG010008815">
    <property type="status" value="NOT_ANNOTATED_CDS"/>
    <property type="molecule type" value="Genomic_DNA"/>
</dbReference>
<dbReference type="PhylomeDB" id="A0A1B0FC96"/>
<evidence type="ECO:0000313" key="9">
    <source>
        <dbReference type="Proteomes" id="UP000092444"/>
    </source>
</evidence>
<name>A0A1B0FC96_GLOMM</name>
<evidence type="ECO:0000256" key="4">
    <source>
        <dbReference type="ARBA" id="ARBA00039536"/>
    </source>
</evidence>
<dbReference type="EMBL" id="CCAG010008817">
    <property type="status" value="NOT_ANNOTATED_CDS"/>
    <property type="molecule type" value="Genomic_DNA"/>
</dbReference>
<dbReference type="Gene3D" id="3.30.70.330">
    <property type="match status" value="2"/>
</dbReference>
<evidence type="ECO:0000313" key="8">
    <source>
        <dbReference type="EnsemblMetazoa" id="GMOY001191-PA"/>
    </source>
</evidence>
<organism evidence="8 9">
    <name type="scientific">Glossina morsitans morsitans</name>
    <name type="common">Savannah tsetse fly</name>
    <dbReference type="NCBI Taxonomy" id="37546"/>
    <lineage>
        <taxon>Eukaryota</taxon>
        <taxon>Metazoa</taxon>
        <taxon>Ecdysozoa</taxon>
        <taxon>Arthropoda</taxon>
        <taxon>Hexapoda</taxon>
        <taxon>Insecta</taxon>
        <taxon>Pterygota</taxon>
        <taxon>Neoptera</taxon>
        <taxon>Endopterygota</taxon>
        <taxon>Diptera</taxon>
        <taxon>Brachycera</taxon>
        <taxon>Muscomorpha</taxon>
        <taxon>Hippoboscoidea</taxon>
        <taxon>Glossinidae</taxon>
        <taxon>Glossina</taxon>
    </lineage>
</organism>
<feature type="domain" description="RRM" evidence="7">
    <location>
        <begin position="258"/>
        <end position="331"/>
    </location>
</feature>
<dbReference type="InterPro" id="IPR000504">
    <property type="entry name" value="RRM_dom"/>
</dbReference>